<evidence type="ECO:0000259" key="2">
    <source>
        <dbReference type="Pfam" id="PF00534"/>
    </source>
</evidence>
<name>A0ABS6BSF4_9CLOT</name>
<evidence type="ECO:0000313" key="5">
    <source>
        <dbReference type="Proteomes" id="UP000776252"/>
    </source>
</evidence>
<keyword evidence="1" id="KW-0808">Transferase</keyword>
<dbReference type="Pfam" id="PF00534">
    <property type="entry name" value="Glycos_transf_1"/>
    <property type="match status" value="1"/>
</dbReference>
<dbReference type="InterPro" id="IPR001296">
    <property type="entry name" value="Glyco_trans_1"/>
</dbReference>
<protein>
    <submittedName>
        <fullName evidence="4">Glycosyltransferase family 4 protein</fullName>
    </submittedName>
</protein>
<dbReference type="EMBL" id="JAHLDV010000015">
    <property type="protein sequence ID" value="MBU3159857.1"/>
    <property type="molecule type" value="Genomic_DNA"/>
</dbReference>
<dbReference type="Proteomes" id="UP000776252">
    <property type="component" value="Unassembled WGS sequence"/>
</dbReference>
<organism evidence="4 5">
    <name type="scientific">Clostridium frigoris</name>
    <dbReference type="NCBI Taxonomy" id="205327"/>
    <lineage>
        <taxon>Bacteria</taxon>
        <taxon>Bacillati</taxon>
        <taxon>Bacillota</taxon>
        <taxon>Clostridia</taxon>
        <taxon>Eubacteriales</taxon>
        <taxon>Clostridiaceae</taxon>
        <taxon>Clostridium</taxon>
    </lineage>
</organism>
<dbReference type="Pfam" id="PF13439">
    <property type="entry name" value="Glyco_transf_4"/>
    <property type="match status" value="1"/>
</dbReference>
<keyword evidence="5" id="KW-1185">Reference proteome</keyword>
<accession>A0ABS6BSF4</accession>
<evidence type="ECO:0000259" key="3">
    <source>
        <dbReference type="Pfam" id="PF13439"/>
    </source>
</evidence>
<evidence type="ECO:0000256" key="1">
    <source>
        <dbReference type="ARBA" id="ARBA00022679"/>
    </source>
</evidence>
<feature type="domain" description="Glycosyl transferase family 1" evidence="2">
    <location>
        <begin position="180"/>
        <end position="338"/>
    </location>
</feature>
<comment type="caution">
    <text evidence="4">The sequence shown here is derived from an EMBL/GenBank/DDBJ whole genome shotgun (WGS) entry which is preliminary data.</text>
</comment>
<dbReference type="InterPro" id="IPR028098">
    <property type="entry name" value="Glyco_trans_4-like_N"/>
</dbReference>
<proteinExistence type="predicted"/>
<reference evidence="4 5" key="1">
    <citation type="submission" date="2021-06" db="EMBL/GenBank/DDBJ databases">
        <title>Clostridia strains as spoilage organisms.</title>
        <authorList>
            <person name="Wambui J."/>
            <person name="Stephan R."/>
            <person name="Stevens M.J.A."/>
        </authorList>
    </citation>
    <scope>NUCLEOTIDE SEQUENCE [LARGE SCALE GENOMIC DNA]</scope>
    <source>
        <strain evidence="4 5">DSM 14204</strain>
    </source>
</reference>
<dbReference type="CDD" id="cd03801">
    <property type="entry name" value="GT4_PimA-like"/>
    <property type="match status" value="1"/>
</dbReference>
<feature type="domain" description="Glycosyltransferase subfamily 4-like N-terminal" evidence="3">
    <location>
        <begin position="26"/>
        <end position="175"/>
    </location>
</feature>
<evidence type="ECO:0000313" key="4">
    <source>
        <dbReference type="EMBL" id="MBU3159857.1"/>
    </source>
</evidence>
<dbReference type="RefSeq" id="WP_216148141.1">
    <property type="nucleotide sequence ID" value="NZ_JAHLDV010000015.1"/>
</dbReference>
<dbReference type="PANTHER" id="PTHR46401:SF2">
    <property type="entry name" value="GLYCOSYLTRANSFERASE WBBK-RELATED"/>
    <property type="match status" value="1"/>
</dbReference>
<dbReference type="PANTHER" id="PTHR46401">
    <property type="entry name" value="GLYCOSYLTRANSFERASE WBBK-RELATED"/>
    <property type="match status" value="1"/>
</dbReference>
<gene>
    <name evidence="4" type="ORF">KPL37_08845</name>
</gene>
<sequence>MIILQVCHFISSCPGNFISSLECLENKLDQLGHETIYVFPEPAKDTSWCKNIQKRRKVYFIPYTEALKKISTYIKLRKIFKENRINVVHSHYDVYDFPVTLMAPKNTKIFLHLHNALPEDYWAKGGIVRKLKYTLGRYVYKKAYLISVSDYYRNIACKKRFRREQSTILVNGVVLKNIPKTECTTKKYDFLTFASDFYGKGADIIIKASKKLKDDGYNFKVLLCGGGRETGWKDLDDYLSGETTKQNWLETTNVVNDVGSLYSVSSSFISASRRETFSLSVCEAAYAGIKVVSSDIPGLEWAKEIPTVKFFKDGDWNELYKCMKSILDNKHSIYNKIEESRKIIEEKYSINLWVENLVHIYTTK</sequence>